<sequence length="65" mass="6742">MSDTSRDEQAVRPLNTHITDAEANAGITPLNTHITDIEQTAGDSAAGGDGGTVKPDNTHITSEPK</sequence>
<proteinExistence type="predicted"/>
<dbReference type="Proteomes" id="UP001599756">
    <property type="component" value="Unassembled WGS sequence"/>
</dbReference>
<evidence type="ECO:0000256" key="1">
    <source>
        <dbReference type="SAM" id="MobiDB-lite"/>
    </source>
</evidence>
<comment type="caution">
    <text evidence="2">The sequence shown here is derived from an EMBL/GenBank/DDBJ whole genome shotgun (WGS) entry which is preliminary data.</text>
</comment>
<organism evidence="2 3">
    <name type="scientific">Streptomyces anandii</name>
    <dbReference type="NCBI Taxonomy" id="285454"/>
    <lineage>
        <taxon>Bacteria</taxon>
        <taxon>Bacillati</taxon>
        <taxon>Actinomycetota</taxon>
        <taxon>Actinomycetes</taxon>
        <taxon>Kitasatosporales</taxon>
        <taxon>Streptomycetaceae</taxon>
        <taxon>Streptomyces</taxon>
    </lineage>
</organism>
<feature type="region of interest" description="Disordered" evidence="1">
    <location>
        <begin position="38"/>
        <end position="65"/>
    </location>
</feature>
<reference evidence="2 3" key="1">
    <citation type="submission" date="2024-09" db="EMBL/GenBank/DDBJ databases">
        <title>The Natural Products Discovery Center: Release of the First 8490 Sequenced Strains for Exploring Actinobacteria Biosynthetic Diversity.</title>
        <authorList>
            <person name="Kalkreuter E."/>
            <person name="Kautsar S.A."/>
            <person name="Yang D."/>
            <person name="Bader C.D."/>
            <person name="Teijaro C.N."/>
            <person name="Fluegel L."/>
            <person name="Davis C.M."/>
            <person name="Simpson J.R."/>
            <person name="Lauterbach L."/>
            <person name="Steele A.D."/>
            <person name="Gui C."/>
            <person name="Meng S."/>
            <person name="Li G."/>
            <person name="Viehrig K."/>
            <person name="Ye F."/>
            <person name="Su P."/>
            <person name="Kiefer A.F."/>
            <person name="Nichols A."/>
            <person name="Cepeda A.J."/>
            <person name="Yan W."/>
            <person name="Fan B."/>
            <person name="Jiang Y."/>
            <person name="Adhikari A."/>
            <person name="Zheng C.-J."/>
            <person name="Schuster L."/>
            <person name="Cowan T.M."/>
            <person name="Smanski M.J."/>
            <person name="Chevrette M.G."/>
            <person name="De Carvalho L.P.S."/>
            <person name="Shen B."/>
        </authorList>
    </citation>
    <scope>NUCLEOTIDE SEQUENCE [LARGE SCALE GENOMIC DNA]</scope>
    <source>
        <strain evidence="2 3">NPDC059500</strain>
    </source>
</reference>
<dbReference type="EMBL" id="JBHYTS010000003">
    <property type="protein sequence ID" value="MFE1749621.1"/>
    <property type="molecule type" value="Genomic_DNA"/>
</dbReference>
<evidence type="ECO:0008006" key="4">
    <source>
        <dbReference type="Google" id="ProtNLM"/>
    </source>
</evidence>
<keyword evidence="3" id="KW-1185">Reference proteome</keyword>
<accession>A0ABW6GZJ5</accession>
<evidence type="ECO:0000313" key="3">
    <source>
        <dbReference type="Proteomes" id="UP001599756"/>
    </source>
</evidence>
<protein>
    <recommendedName>
        <fullName evidence="4">Sigma-like protein</fullName>
    </recommendedName>
</protein>
<evidence type="ECO:0000313" key="2">
    <source>
        <dbReference type="EMBL" id="MFE1749621.1"/>
    </source>
</evidence>
<name>A0ABW6GZJ5_9ACTN</name>
<dbReference type="RefSeq" id="WP_381799461.1">
    <property type="nucleotide sequence ID" value="NZ_JBHYTS010000003.1"/>
</dbReference>
<gene>
    <name evidence="2" type="ORF">ACFW88_03530</name>
</gene>